<dbReference type="Gene3D" id="1.10.10.10">
    <property type="entry name" value="Winged helix-like DNA-binding domain superfamily/Winged helix DNA-binding domain"/>
    <property type="match status" value="1"/>
</dbReference>
<evidence type="ECO:0000256" key="6">
    <source>
        <dbReference type="ARBA" id="ARBA00023163"/>
    </source>
</evidence>
<gene>
    <name evidence="8" type="ORF">GCM10011354_30200</name>
</gene>
<keyword evidence="2" id="KW-0678">Repressor</keyword>
<dbReference type="PANTHER" id="PTHR33202:SF22">
    <property type="entry name" value="HYDROGEN PEROXIDE SENSITIVE REPRESSOR"/>
    <property type="match status" value="1"/>
</dbReference>
<name>A0A8J3ACJ4_9ACTN</name>
<organism evidence="8 9">
    <name type="scientific">Egicoccus halophilus</name>
    <dbReference type="NCBI Taxonomy" id="1670830"/>
    <lineage>
        <taxon>Bacteria</taxon>
        <taxon>Bacillati</taxon>
        <taxon>Actinomycetota</taxon>
        <taxon>Nitriliruptoria</taxon>
        <taxon>Egicoccales</taxon>
        <taxon>Egicoccaceae</taxon>
        <taxon>Egicoccus</taxon>
    </lineage>
</organism>
<dbReference type="InterPro" id="IPR036390">
    <property type="entry name" value="WH_DNA-bd_sf"/>
</dbReference>
<evidence type="ECO:0000256" key="3">
    <source>
        <dbReference type="ARBA" id="ARBA00022833"/>
    </source>
</evidence>
<dbReference type="AlphaFoldDB" id="A0A8J3ACJ4"/>
<feature type="binding site" evidence="7">
    <location>
        <position position="132"/>
    </location>
    <ligand>
        <name>Zn(2+)</name>
        <dbReference type="ChEBI" id="CHEBI:29105"/>
    </ligand>
</feature>
<comment type="caution">
    <text evidence="8">The sequence shown here is derived from an EMBL/GenBank/DDBJ whole genome shotgun (WGS) entry which is preliminary data.</text>
</comment>
<evidence type="ECO:0000256" key="1">
    <source>
        <dbReference type="ARBA" id="ARBA00007957"/>
    </source>
</evidence>
<feature type="binding site" evidence="7">
    <location>
        <position position="95"/>
    </location>
    <ligand>
        <name>Zn(2+)</name>
        <dbReference type="ChEBI" id="CHEBI:29105"/>
    </ligand>
</feature>
<dbReference type="GO" id="GO:0045892">
    <property type="term" value="P:negative regulation of DNA-templated transcription"/>
    <property type="evidence" value="ECO:0007669"/>
    <property type="project" value="TreeGrafter"/>
</dbReference>
<protein>
    <submittedName>
        <fullName evidence="8">Transcriptional repressor</fullName>
    </submittedName>
</protein>
<dbReference type="Gene3D" id="3.30.1490.190">
    <property type="match status" value="1"/>
</dbReference>
<dbReference type="CDD" id="cd07153">
    <property type="entry name" value="Fur_like"/>
    <property type="match status" value="1"/>
</dbReference>
<dbReference type="GO" id="GO:0003700">
    <property type="term" value="F:DNA-binding transcription factor activity"/>
    <property type="evidence" value="ECO:0007669"/>
    <property type="project" value="InterPro"/>
</dbReference>
<feature type="binding site" evidence="7">
    <location>
        <position position="92"/>
    </location>
    <ligand>
        <name>Zn(2+)</name>
        <dbReference type="ChEBI" id="CHEBI:29105"/>
    </ligand>
</feature>
<reference evidence="8" key="2">
    <citation type="submission" date="2020-09" db="EMBL/GenBank/DDBJ databases">
        <authorList>
            <person name="Sun Q."/>
            <person name="Zhou Y."/>
        </authorList>
    </citation>
    <scope>NUCLEOTIDE SEQUENCE</scope>
    <source>
        <strain evidence="8">CGMCC 1.14988</strain>
    </source>
</reference>
<evidence type="ECO:0000256" key="2">
    <source>
        <dbReference type="ARBA" id="ARBA00022491"/>
    </source>
</evidence>
<comment type="similarity">
    <text evidence="1">Belongs to the Fur family.</text>
</comment>
<dbReference type="GO" id="GO:0000976">
    <property type="term" value="F:transcription cis-regulatory region binding"/>
    <property type="evidence" value="ECO:0007669"/>
    <property type="project" value="TreeGrafter"/>
</dbReference>
<keyword evidence="3 7" id="KW-0862">Zinc</keyword>
<keyword evidence="6" id="KW-0804">Transcription</keyword>
<dbReference type="GO" id="GO:0008270">
    <property type="term" value="F:zinc ion binding"/>
    <property type="evidence" value="ECO:0007669"/>
    <property type="project" value="TreeGrafter"/>
</dbReference>
<feature type="binding site" evidence="7">
    <location>
        <position position="129"/>
    </location>
    <ligand>
        <name>Zn(2+)</name>
        <dbReference type="ChEBI" id="CHEBI:29105"/>
    </ligand>
</feature>
<proteinExistence type="inferred from homology"/>
<dbReference type="GO" id="GO:1900376">
    <property type="term" value="P:regulation of secondary metabolite biosynthetic process"/>
    <property type="evidence" value="ECO:0007669"/>
    <property type="project" value="TreeGrafter"/>
</dbReference>
<evidence type="ECO:0000256" key="4">
    <source>
        <dbReference type="ARBA" id="ARBA00023015"/>
    </source>
</evidence>
<dbReference type="Proteomes" id="UP000650511">
    <property type="component" value="Unassembled WGS sequence"/>
</dbReference>
<accession>A0A8J3ACJ4</accession>
<dbReference type="SUPFAM" id="SSF46785">
    <property type="entry name" value="Winged helix' DNA-binding domain"/>
    <property type="match status" value="1"/>
</dbReference>
<dbReference type="InterPro" id="IPR002481">
    <property type="entry name" value="FUR"/>
</dbReference>
<dbReference type="OrthoDB" id="5242893at2"/>
<evidence type="ECO:0000256" key="7">
    <source>
        <dbReference type="PIRSR" id="PIRSR602481-1"/>
    </source>
</evidence>
<keyword evidence="9" id="KW-1185">Reference proteome</keyword>
<keyword evidence="7" id="KW-0479">Metal-binding</keyword>
<evidence type="ECO:0000313" key="8">
    <source>
        <dbReference type="EMBL" id="GGI08659.1"/>
    </source>
</evidence>
<evidence type="ECO:0000256" key="5">
    <source>
        <dbReference type="ARBA" id="ARBA00023125"/>
    </source>
</evidence>
<comment type="cofactor">
    <cofactor evidence="7">
        <name>Zn(2+)</name>
        <dbReference type="ChEBI" id="CHEBI:29105"/>
    </cofactor>
    <text evidence="7">Binds 1 zinc ion per subunit.</text>
</comment>
<evidence type="ECO:0000313" key="9">
    <source>
        <dbReference type="Proteomes" id="UP000650511"/>
    </source>
</evidence>
<dbReference type="InterPro" id="IPR043135">
    <property type="entry name" value="Fur_C"/>
</dbReference>
<sequence length="144" mass="16375">MQPLVERLRDRRWRLTAQRRVIAEVLAGEHVHLAADEVFDRARAILPEVSLATVYNTLHELVDMGELLEVAHVDGRKRYDPNVEHPHHHLLCVDCGRMLDVHVDDPRLPDGEQHGFELLGVDVTFRARCPDCVGRVAVAALDRV</sequence>
<keyword evidence="4" id="KW-0805">Transcription regulation</keyword>
<reference evidence="8" key="1">
    <citation type="journal article" date="2014" name="Int. J. Syst. Evol. Microbiol.">
        <title>Complete genome sequence of Corynebacterium casei LMG S-19264T (=DSM 44701T), isolated from a smear-ripened cheese.</title>
        <authorList>
            <consortium name="US DOE Joint Genome Institute (JGI-PGF)"/>
            <person name="Walter F."/>
            <person name="Albersmeier A."/>
            <person name="Kalinowski J."/>
            <person name="Ruckert C."/>
        </authorList>
    </citation>
    <scope>NUCLEOTIDE SEQUENCE</scope>
    <source>
        <strain evidence="8">CGMCC 1.14988</strain>
    </source>
</reference>
<dbReference type="EMBL" id="BMHA01000012">
    <property type="protein sequence ID" value="GGI08659.1"/>
    <property type="molecule type" value="Genomic_DNA"/>
</dbReference>
<keyword evidence="5" id="KW-0238">DNA-binding</keyword>
<dbReference type="Pfam" id="PF01475">
    <property type="entry name" value="FUR"/>
    <property type="match status" value="1"/>
</dbReference>
<dbReference type="PANTHER" id="PTHR33202">
    <property type="entry name" value="ZINC UPTAKE REGULATION PROTEIN"/>
    <property type="match status" value="1"/>
</dbReference>
<dbReference type="RefSeq" id="WP_130650418.1">
    <property type="nucleotide sequence ID" value="NZ_BMHA01000012.1"/>
</dbReference>
<dbReference type="InterPro" id="IPR036388">
    <property type="entry name" value="WH-like_DNA-bd_sf"/>
</dbReference>